<evidence type="ECO:0000256" key="2">
    <source>
        <dbReference type="SAM" id="SignalP"/>
    </source>
</evidence>
<dbReference type="PANTHER" id="PTHR39176">
    <property type="entry name" value="PERIPLASMIC PROTEIN-RELATED"/>
    <property type="match status" value="1"/>
</dbReference>
<dbReference type="AlphaFoldDB" id="A0A1C3W2V7"/>
<dbReference type="Gene3D" id="1.20.1270.180">
    <property type="match status" value="1"/>
</dbReference>
<evidence type="ECO:0000256" key="1">
    <source>
        <dbReference type="SAM" id="MobiDB-lite"/>
    </source>
</evidence>
<dbReference type="OrthoDB" id="7340239at2"/>
<dbReference type="Pfam" id="PF07007">
    <property type="entry name" value="LprI"/>
    <property type="match status" value="1"/>
</dbReference>
<reference evidence="5" key="1">
    <citation type="submission" date="2016-08" db="EMBL/GenBank/DDBJ databases">
        <authorList>
            <person name="Varghese N."/>
            <person name="Submissions Spin"/>
        </authorList>
    </citation>
    <scope>NUCLEOTIDE SEQUENCE [LARGE SCALE GENOMIC DNA]</scope>
    <source>
        <strain evidence="5">HAMBI 2975</strain>
    </source>
</reference>
<dbReference type="EMBL" id="FMAG01000004">
    <property type="protein sequence ID" value="SCB34221.1"/>
    <property type="molecule type" value="Genomic_DNA"/>
</dbReference>
<dbReference type="InterPro" id="IPR009739">
    <property type="entry name" value="LprI-like_N"/>
</dbReference>
<sequence>MNIWHGASFHLLLSALVLFSPTFVAAAEQRMDCYGFEAMDDNPLAVRLYEIKPGDRVEFQCPEKSVFCKKGAFLLPGDQVAVSRVDGNRACAEYLSPAKQSYDDKTAGWLPLARLAQISPAPNWLGRWGDSDTAIVAKAQGDKIRVDATANLQFGNGEQGGAFAALIDGRQSQVAFGYEPGVDRRPEKLLPYQDKNVPGLCQVRMAQLGRYLVVGDNHMCGGINVSFSRVYRRTDEKAPAEKAGTPKSTTVQKQADAVRPSYKACLDKSGGVTVTMRNCAGAELEYQDDRLNRAYRTLRAKLKQPSAIQLRDEQRGWIAERDQQCAVDKDGGTAALVVVDDCLVQTTSKRATELEGRLPR</sequence>
<keyword evidence="2" id="KW-0732">Signal</keyword>
<evidence type="ECO:0000313" key="5">
    <source>
        <dbReference type="Proteomes" id="UP000199101"/>
    </source>
</evidence>
<dbReference type="RefSeq" id="WP_092713598.1">
    <property type="nucleotide sequence ID" value="NZ_FMAG01000004.1"/>
</dbReference>
<proteinExistence type="predicted"/>
<evidence type="ECO:0000313" key="4">
    <source>
        <dbReference type="EMBL" id="SCB34221.1"/>
    </source>
</evidence>
<dbReference type="Proteomes" id="UP000199101">
    <property type="component" value="Unassembled WGS sequence"/>
</dbReference>
<dbReference type="PANTHER" id="PTHR39176:SF1">
    <property type="entry name" value="PERIPLASMIC PROTEIN"/>
    <property type="match status" value="1"/>
</dbReference>
<name>A0A1C3W2V7_9HYPH</name>
<accession>A0A1C3W2V7</accession>
<protein>
    <submittedName>
        <fullName evidence="4">Uncharacterized conserved protein YecT, DUF1311 family</fullName>
    </submittedName>
</protein>
<feature type="region of interest" description="Disordered" evidence="1">
    <location>
        <begin position="235"/>
        <end position="254"/>
    </location>
</feature>
<feature type="signal peptide" evidence="2">
    <location>
        <begin position="1"/>
        <end position="26"/>
    </location>
</feature>
<evidence type="ECO:0000259" key="3">
    <source>
        <dbReference type="Pfam" id="PF07007"/>
    </source>
</evidence>
<feature type="chain" id="PRO_5008685002" evidence="2">
    <location>
        <begin position="27"/>
        <end position="360"/>
    </location>
</feature>
<organism evidence="4 5">
    <name type="scientific">Rhizobium multihospitium</name>
    <dbReference type="NCBI Taxonomy" id="410764"/>
    <lineage>
        <taxon>Bacteria</taxon>
        <taxon>Pseudomonadati</taxon>
        <taxon>Pseudomonadota</taxon>
        <taxon>Alphaproteobacteria</taxon>
        <taxon>Hyphomicrobiales</taxon>
        <taxon>Rhizobiaceae</taxon>
        <taxon>Rhizobium/Agrobacterium group</taxon>
        <taxon>Rhizobium</taxon>
    </lineage>
</organism>
<feature type="domain" description="Lysozyme inhibitor LprI-like N-terminal" evidence="3">
    <location>
        <begin position="265"/>
        <end position="354"/>
    </location>
</feature>
<gene>
    <name evidence="4" type="ORF">GA0061103_4741</name>
</gene>
<keyword evidence="5" id="KW-1185">Reference proteome</keyword>